<comment type="caution">
    <text evidence="9">The sequence shown here is derived from an EMBL/GenBank/DDBJ whole genome shotgun (WGS) entry which is preliminary data.</text>
</comment>
<dbReference type="PANTHER" id="PTHR33650">
    <property type="entry name" value="CHLOROPLAST ENVELOPE MEMBRANE PROTEIN-RELATED"/>
    <property type="match status" value="1"/>
</dbReference>
<evidence type="ECO:0000256" key="6">
    <source>
        <dbReference type="ARBA" id="ARBA00023065"/>
    </source>
</evidence>
<comment type="subcellular location">
    <subcellularLocation>
        <location evidence="8">Cell inner membrane</location>
        <topology evidence="8">Multi-pass membrane protein</topology>
    </subcellularLocation>
    <subcellularLocation>
        <location evidence="1">Membrane</location>
        <topology evidence="1">Multi-pass membrane protein</topology>
    </subcellularLocation>
</comment>
<name>A0A941GVG5_9CHRO</name>
<keyword evidence="8" id="KW-1003">Cell membrane</keyword>
<keyword evidence="8" id="KW-0997">Cell inner membrane</keyword>
<evidence type="ECO:0000313" key="9">
    <source>
        <dbReference type="EMBL" id="MBR8828195.1"/>
    </source>
</evidence>
<accession>A0A941GVG5</accession>
<dbReference type="EMBL" id="JADQBC010000059">
    <property type="protein sequence ID" value="MBR8828195.1"/>
    <property type="molecule type" value="Genomic_DNA"/>
</dbReference>
<evidence type="ECO:0000256" key="3">
    <source>
        <dbReference type="ARBA" id="ARBA00022692"/>
    </source>
</evidence>
<dbReference type="Proteomes" id="UP000767446">
    <property type="component" value="Unassembled WGS sequence"/>
</dbReference>
<gene>
    <name evidence="8 9" type="primary">pxcA</name>
    <name evidence="9" type="ORF">DSM107014_09915</name>
</gene>
<evidence type="ECO:0000256" key="1">
    <source>
        <dbReference type="ARBA" id="ARBA00004141"/>
    </source>
</evidence>
<dbReference type="GO" id="GO:0005886">
    <property type="term" value="C:plasma membrane"/>
    <property type="evidence" value="ECO:0007669"/>
    <property type="project" value="UniProtKB-SubCell"/>
</dbReference>
<dbReference type="InterPro" id="IPR004282">
    <property type="entry name" value="CemA"/>
</dbReference>
<sequence>MKLNPILRAMEWFSATPERSLDRSYRAALSIQQIEKEHFNGKKVSRETSDYGNNVISYFQEEVKRYLETVKIGLAEFKTSRSLLLFSEFNSQKLDPTDSQNTLKTNPNAIILAKLKFIDETINRYSQKNITSQEEIIVIQTKESTVNGKIDKPQRNLVKELEKEQKNSPKLTSVNGETVKTVSDQTGVLPRSFLRTINRIKQEIDPKSQETEEEVLRKHRVSKYKTAISIKFILILIIVPLLTHQVTKTFLVAPIVERYFANHEQILFINNDLEEEAYFELKHYEERLHFQNLIGREQKKSAAEIEERLKEKADEIAEAYRHLGSDAIANIFADIFSLIAFAIIIWVSKKEILILKSFLDEIMYGLSDSAKAFLIILLTDVFVGYHSPHGWEVILEGITRHFGLPENREFNFLFIATFPVILDTILKYWIFRYLNRISPSSVATYRSMNE</sequence>
<evidence type="ECO:0000256" key="7">
    <source>
        <dbReference type="ARBA" id="ARBA00023136"/>
    </source>
</evidence>
<keyword evidence="3 8" id="KW-0812">Transmembrane</keyword>
<reference evidence="9" key="1">
    <citation type="submission" date="2021-02" db="EMBL/GenBank/DDBJ databases">
        <title>Metagenome analyses of Stigonema ocellatum DSM 106950, Chlorogloea purpurea SAG 13.99 and Gomphosphaeria aponina DSM 107014.</title>
        <authorList>
            <person name="Marter P."/>
            <person name="Huang S."/>
        </authorList>
    </citation>
    <scope>NUCLEOTIDE SEQUENCE</scope>
    <source>
        <strain evidence="9">JP213</strain>
    </source>
</reference>
<evidence type="ECO:0000256" key="2">
    <source>
        <dbReference type="ARBA" id="ARBA00022448"/>
    </source>
</evidence>
<keyword evidence="2 8" id="KW-0813">Transport</keyword>
<evidence type="ECO:0000313" key="10">
    <source>
        <dbReference type="Proteomes" id="UP000767446"/>
    </source>
</evidence>
<keyword evidence="4 8" id="KW-0375">Hydrogen ion transport</keyword>
<dbReference type="AlphaFoldDB" id="A0A941GVG5"/>
<evidence type="ECO:0000256" key="8">
    <source>
        <dbReference type="HAMAP-Rule" id="MF_01308"/>
    </source>
</evidence>
<evidence type="ECO:0000256" key="4">
    <source>
        <dbReference type="ARBA" id="ARBA00022781"/>
    </source>
</evidence>
<feature type="transmembrane region" description="Helical" evidence="8">
    <location>
        <begin position="369"/>
        <end position="387"/>
    </location>
</feature>
<dbReference type="NCBIfam" id="NF002703">
    <property type="entry name" value="PRK02507.1-1"/>
    <property type="match status" value="1"/>
</dbReference>
<dbReference type="PANTHER" id="PTHR33650:SF2">
    <property type="entry name" value="CHLOROPLAST ENVELOPE MEMBRANE PROTEIN"/>
    <property type="match status" value="1"/>
</dbReference>
<dbReference type="HAMAP" id="MF_01308">
    <property type="entry name" value="CemA_PxcA"/>
    <property type="match status" value="1"/>
</dbReference>
<feature type="transmembrane region" description="Helical" evidence="8">
    <location>
        <begin position="226"/>
        <end position="243"/>
    </location>
</feature>
<dbReference type="Pfam" id="PF03040">
    <property type="entry name" value="CemA"/>
    <property type="match status" value="1"/>
</dbReference>
<comment type="function">
    <text evidence="8">Required for H(+) efflux immediately after light irradiation to form a rapid H(+) concentration gradient across the thylakoid membranes. Together with PxcL, contributes to transient H(+) uptake following dark to light transition.</text>
</comment>
<protein>
    <recommendedName>
        <fullName evidence="8">Proton extrusion protein PxcA</fullName>
    </recommendedName>
</protein>
<proteinExistence type="inferred from homology"/>
<keyword evidence="6 8" id="KW-0406">Ion transport</keyword>
<evidence type="ECO:0000256" key="5">
    <source>
        <dbReference type="ARBA" id="ARBA00022989"/>
    </source>
</evidence>
<feature type="transmembrane region" description="Helical" evidence="8">
    <location>
        <begin position="327"/>
        <end position="348"/>
    </location>
</feature>
<keyword evidence="5 8" id="KW-1133">Transmembrane helix</keyword>
<keyword evidence="7 8" id="KW-0472">Membrane</keyword>
<comment type="similarity">
    <text evidence="8">Belongs to the CemA family.</text>
</comment>
<feature type="transmembrane region" description="Helical" evidence="8">
    <location>
        <begin position="410"/>
        <end position="430"/>
    </location>
</feature>
<organism evidence="9 10">
    <name type="scientific">Gomphosphaeria aponina SAG 52.96 = DSM 107014</name>
    <dbReference type="NCBI Taxonomy" id="1521640"/>
    <lineage>
        <taxon>Bacteria</taxon>
        <taxon>Bacillati</taxon>
        <taxon>Cyanobacteriota</taxon>
        <taxon>Cyanophyceae</taxon>
        <taxon>Oscillatoriophycideae</taxon>
        <taxon>Chroococcales</taxon>
        <taxon>Gomphosphaeriaceae</taxon>
        <taxon>Gomphosphaeria</taxon>
    </lineage>
</organism>
<dbReference type="GO" id="GO:0015078">
    <property type="term" value="F:proton transmembrane transporter activity"/>
    <property type="evidence" value="ECO:0007669"/>
    <property type="project" value="UniProtKB-UniRule"/>
</dbReference>